<dbReference type="RefSeq" id="WP_183683299.1">
    <property type="nucleotide sequence ID" value="NZ_JACHHH010000003.1"/>
</dbReference>
<evidence type="ECO:0000313" key="4">
    <source>
        <dbReference type="Proteomes" id="UP000522163"/>
    </source>
</evidence>
<organism evidence="3 4">
    <name type="scientific">Oribacterium sinus</name>
    <dbReference type="NCBI Taxonomy" id="237576"/>
    <lineage>
        <taxon>Bacteria</taxon>
        <taxon>Bacillati</taxon>
        <taxon>Bacillota</taxon>
        <taxon>Clostridia</taxon>
        <taxon>Lachnospirales</taxon>
        <taxon>Lachnospiraceae</taxon>
        <taxon>Oribacterium</taxon>
    </lineage>
</organism>
<dbReference type="InterPro" id="IPR011704">
    <property type="entry name" value="ATPase_dyneun-rel_AAA"/>
</dbReference>
<keyword evidence="3" id="KW-0969">Cilium</keyword>
<reference evidence="3 4" key="1">
    <citation type="submission" date="2020-08" db="EMBL/GenBank/DDBJ databases">
        <title>Genomic Encyclopedia of Type Strains, Phase IV (KMG-IV): sequencing the most valuable type-strain genomes for metagenomic binning, comparative biology and taxonomic classification.</title>
        <authorList>
            <person name="Goeker M."/>
        </authorList>
    </citation>
    <scope>NUCLEOTIDE SEQUENCE [LARGE SCALE GENOMIC DNA]</scope>
    <source>
        <strain evidence="3 4">DSM 17245</strain>
    </source>
</reference>
<dbReference type="EMBL" id="JACHHH010000003">
    <property type="protein sequence ID" value="MBB6040886.1"/>
    <property type="molecule type" value="Genomic_DNA"/>
</dbReference>
<dbReference type="Proteomes" id="UP000522163">
    <property type="component" value="Unassembled WGS sequence"/>
</dbReference>
<dbReference type="PANTHER" id="PTHR42759">
    <property type="entry name" value="MOXR FAMILY PROTEIN"/>
    <property type="match status" value="1"/>
</dbReference>
<accession>A0A7W9SFL2</accession>
<keyword evidence="3" id="KW-0966">Cell projection</keyword>
<dbReference type="PANTHER" id="PTHR42759:SF1">
    <property type="entry name" value="MAGNESIUM-CHELATASE SUBUNIT CHLD"/>
    <property type="match status" value="1"/>
</dbReference>
<dbReference type="GeneID" id="85014408"/>
<dbReference type="Gene3D" id="3.40.50.300">
    <property type="entry name" value="P-loop containing nucleotide triphosphate hydrolases"/>
    <property type="match status" value="1"/>
</dbReference>
<comment type="caution">
    <text evidence="3">The sequence shown here is derived from an EMBL/GenBank/DDBJ whole genome shotgun (WGS) entry which is preliminary data.</text>
</comment>
<keyword evidence="1" id="KW-0175">Coiled coil</keyword>
<dbReference type="AlphaFoldDB" id="A0A7W9SFL2"/>
<dbReference type="Pfam" id="PF07728">
    <property type="entry name" value="AAA_5"/>
    <property type="match status" value="1"/>
</dbReference>
<evidence type="ECO:0000259" key="2">
    <source>
        <dbReference type="SMART" id="SM00382"/>
    </source>
</evidence>
<keyword evidence="3" id="KW-0282">Flagellum</keyword>
<feature type="coiled-coil region" evidence="1">
    <location>
        <begin position="354"/>
        <end position="381"/>
    </location>
</feature>
<dbReference type="CDD" id="cd00009">
    <property type="entry name" value="AAA"/>
    <property type="match status" value="1"/>
</dbReference>
<dbReference type="SMART" id="SM00382">
    <property type="entry name" value="AAA"/>
    <property type="match status" value="1"/>
</dbReference>
<dbReference type="GO" id="GO:0016887">
    <property type="term" value="F:ATP hydrolysis activity"/>
    <property type="evidence" value="ECO:0007669"/>
    <property type="project" value="InterPro"/>
</dbReference>
<dbReference type="InterPro" id="IPR027417">
    <property type="entry name" value="P-loop_NTPase"/>
</dbReference>
<evidence type="ECO:0000256" key="1">
    <source>
        <dbReference type="SAM" id="Coils"/>
    </source>
</evidence>
<dbReference type="GO" id="GO:0005524">
    <property type="term" value="F:ATP binding"/>
    <property type="evidence" value="ECO:0007669"/>
    <property type="project" value="InterPro"/>
</dbReference>
<dbReference type="InterPro" id="IPR050764">
    <property type="entry name" value="CbbQ/NirQ/NorQ/GpvN"/>
</dbReference>
<gene>
    <name evidence="3" type="ORF">HNQ46_000849</name>
</gene>
<feature type="domain" description="AAA+ ATPase" evidence="2">
    <location>
        <begin position="32"/>
        <end position="188"/>
    </location>
</feature>
<protein>
    <submittedName>
        <fullName evidence="3">Flagellar biosynthesis GTPase FlhF</fullName>
    </submittedName>
</protein>
<proteinExistence type="predicted"/>
<name>A0A7W9SFL2_9FIRM</name>
<sequence>MNIEEAKEEIKRTVKAYHQKDASGCYKIPVERQRPLFLMGPPGIGKTAIVEQVAEELGINLISYTITHHTRQSAIGLPYISKKMYGDREVSITEYTMSEIVASVYEQIEKTGISEGILFLDEINAVSETLAPTMLQFLQYKTFGMHQVPEGFVLVTAGNPTEYNKSVRDFDIVTLDRLRKIEIQEDFSSFKNYAYNAGLHSAILSYLEIKKENFYFVKQDLDGKRFVTARAWEDLSKIMQVYEELHYPLEEKLMAEYLADEEVAKDFALYYDLYCKYREIYHVPDILAGKEIKDISLFVQAPFDEKISLLSLLVEALQNGFYRYKQEQKEQEHIFGLLKKAKEKMQELPLEQVLGQEERTLEQQRKRAKEAKMLSKDQEKRYAHLLTTLSEYLKLLQEQGQASEEEKFGLLKTAFQEKEEARKKDVEETGKMLSNALHFLGEVFGEGQELLLFLSELSKSKYALAFLSEVGNETYSQYNQYLLLQDQKKSLQEELRAQMEL</sequence>
<dbReference type="SUPFAM" id="SSF52540">
    <property type="entry name" value="P-loop containing nucleoside triphosphate hydrolases"/>
    <property type="match status" value="1"/>
</dbReference>
<evidence type="ECO:0000313" key="3">
    <source>
        <dbReference type="EMBL" id="MBB6040886.1"/>
    </source>
</evidence>
<dbReference type="InterPro" id="IPR003593">
    <property type="entry name" value="AAA+_ATPase"/>
</dbReference>